<dbReference type="CDD" id="cd00158">
    <property type="entry name" value="RHOD"/>
    <property type="match status" value="1"/>
</dbReference>
<name>A0A2S0MK34_9BURK</name>
<dbReference type="Gene3D" id="3.40.250.10">
    <property type="entry name" value="Rhodanese-like domain"/>
    <property type="match status" value="1"/>
</dbReference>
<keyword evidence="2" id="KW-0808">Transferase</keyword>
<dbReference type="OrthoDB" id="1445766at2"/>
<reference evidence="2 3" key="1">
    <citation type="submission" date="2018-03" db="EMBL/GenBank/DDBJ databases">
        <title>Genome sequencing of Ottowia sp.</title>
        <authorList>
            <person name="Kim S.-J."/>
            <person name="Heo J."/>
            <person name="Kwon S.-W."/>
        </authorList>
    </citation>
    <scope>NUCLEOTIDE SEQUENCE [LARGE SCALE GENOMIC DNA]</scope>
    <source>
        <strain evidence="2 3">KADR8-3</strain>
    </source>
</reference>
<proteinExistence type="predicted"/>
<keyword evidence="3" id="KW-1185">Reference proteome</keyword>
<dbReference type="InterPro" id="IPR001763">
    <property type="entry name" value="Rhodanese-like_dom"/>
</dbReference>
<dbReference type="SUPFAM" id="SSF52821">
    <property type="entry name" value="Rhodanese/Cell cycle control phosphatase"/>
    <property type="match status" value="1"/>
</dbReference>
<dbReference type="RefSeq" id="WP_106704768.1">
    <property type="nucleotide sequence ID" value="NZ_CP027666.1"/>
</dbReference>
<organism evidence="2 3">
    <name type="scientific">Ottowia oryzae</name>
    <dbReference type="NCBI Taxonomy" id="2109914"/>
    <lineage>
        <taxon>Bacteria</taxon>
        <taxon>Pseudomonadati</taxon>
        <taxon>Pseudomonadota</taxon>
        <taxon>Betaproteobacteria</taxon>
        <taxon>Burkholderiales</taxon>
        <taxon>Comamonadaceae</taxon>
        <taxon>Ottowia</taxon>
    </lineage>
</organism>
<evidence type="ECO:0000313" key="2">
    <source>
        <dbReference type="EMBL" id="AVO36226.1"/>
    </source>
</evidence>
<feature type="domain" description="Rhodanese" evidence="1">
    <location>
        <begin position="44"/>
        <end position="134"/>
    </location>
</feature>
<dbReference type="PANTHER" id="PTHR43031:SF18">
    <property type="entry name" value="RHODANESE-RELATED SULFURTRANSFERASES"/>
    <property type="match status" value="1"/>
</dbReference>
<dbReference type="Proteomes" id="UP000239709">
    <property type="component" value="Chromosome"/>
</dbReference>
<dbReference type="GO" id="GO:0016740">
    <property type="term" value="F:transferase activity"/>
    <property type="evidence" value="ECO:0007669"/>
    <property type="project" value="UniProtKB-KW"/>
</dbReference>
<dbReference type="PROSITE" id="PS50206">
    <property type="entry name" value="RHODANESE_3"/>
    <property type="match status" value="1"/>
</dbReference>
<accession>A0A2S0MK34</accession>
<dbReference type="PANTHER" id="PTHR43031">
    <property type="entry name" value="FAD-DEPENDENT OXIDOREDUCTASE"/>
    <property type="match status" value="1"/>
</dbReference>
<dbReference type="InterPro" id="IPR050229">
    <property type="entry name" value="GlpE_sulfurtransferase"/>
</dbReference>
<dbReference type="SMART" id="SM00450">
    <property type="entry name" value="RHOD"/>
    <property type="match status" value="1"/>
</dbReference>
<dbReference type="InterPro" id="IPR036873">
    <property type="entry name" value="Rhodanese-like_dom_sf"/>
</dbReference>
<dbReference type="KEGG" id="otk:C6570_16625"/>
<dbReference type="EMBL" id="CP027666">
    <property type="protein sequence ID" value="AVO36226.1"/>
    <property type="molecule type" value="Genomic_DNA"/>
</dbReference>
<sequence length="135" mass="13989">MNFILANWMLILVALASGGMLLWPSLTGGGGAGISPAAAVQLINRERAVVIDVCDPAEYTAEHVGGAKNIPLAELEAKLPTTVKNKATPLVLVCASGMRAGRAVAVARKLGYDKADALSGGLKAWREANLPIEKA</sequence>
<evidence type="ECO:0000259" key="1">
    <source>
        <dbReference type="PROSITE" id="PS50206"/>
    </source>
</evidence>
<protein>
    <submittedName>
        <fullName evidence="2">Sulfurtransferase</fullName>
    </submittedName>
</protein>
<evidence type="ECO:0000313" key="3">
    <source>
        <dbReference type="Proteomes" id="UP000239709"/>
    </source>
</evidence>
<gene>
    <name evidence="2" type="ORF">C6570_16625</name>
</gene>
<dbReference type="Pfam" id="PF00581">
    <property type="entry name" value="Rhodanese"/>
    <property type="match status" value="1"/>
</dbReference>
<dbReference type="AlphaFoldDB" id="A0A2S0MK34"/>